<name>A0A7S1IR87_9EUGL</name>
<protein>
    <submittedName>
        <fullName evidence="1">Uncharacterized protein</fullName>
    </submittedName>
</protein>
<reference evidence="1" key="1">
    <citation type="submission" date="2021-01" db="EMBL/GenBank/DDBJ databases">
        <authorList>
            <person name="Corre E."/>
            <person name="Pelletier E."/>
            <person name="Niang G."/>
            <person name="Scheremetjew M."/>
            <person name="Finn R."/>
            <person name="Kale V."/>
            <person name="Holt S."/>
            <person name="Cochrane G."/>
            <person name="Meng A."/>
            <person name="Brown T."/>
            <person name="Cohen L."/>
        </authorList>
    </citation>
    <scope>NUCLEOTIDE SEQUENCE</scope>
    <source>
        <strain evidence="1">NIES-381</strain>
    </source>
</reference>
<proteinExistence type="predicted"/>
<evidence type="ECO:0000313" key="1">
    <source>
        <dbReference type="EMBL" id="CAD9019929.1"/>
    </source>
</evidence>
<dbReference type="EMBL" id="HBGA01083212">
    <property type="protein sequence ID" value="CAD9019929.1"/>
    <property type="molecule type" value="Transcribed_RNA"/>
</dbReference>
<organism evidence="1">
    <name type="scientific">Eutreptiella gymnastica</name>
    <dbReference type="NCBI Taxonomy" id="73025"/>
    <lineage>
        <taxon>Eukaryota</taxon>
        <taxon>Discoba</taxon>
        <taxon>Euglenozoa</taxon>
        <taxon>Euglenida</taxon>
        <taxon>Spirocuta</taxon>
        <taxon>Euglenophyceae</taxon>
        <taxon>Eutreptiales</taxon>
        <taxon>Eutreptiaceae</taxon>
        <taxon>Eutreptiella</taxon>
    </lineage>
</organism>
<gene>
    <name evidence="1" type="ORF">EGYM00392_LOCUS31043</name>
</gene>
<sequence length="161" mass="18002">MPLIGTQHTHGLHYGQFAAHMTWACTLEHRKKGQWCTPPSLIVPSTFLTNVGWSLPQDGVQILHFVFWMLTTPVLQALACPSTMWWYNCSFYNHAPGTQVKVKQAGEARPLLSECLDAPKTCSNFKCGVLCHCPLKCGISGLIALTGATSYLHYFFRLIDF</sequence>
<accession>A0A7S1IR87</accession>
<dbReference type="AlphaFoldDB" id="A0A7S1IR87"/>